<comment type="caution">
    <text evidence="2">The sequence shown here is derived from an EMBL/GenBank/DDBJ whole genome shotgun (WGS) entry which is preliminary data.</text>
</comment>
<accession>A0A423X5P0</accession>
<dbReference type="AlphaFoldDB" id="A0A423X5P0"/>
<dbReference type="PANTHER" id="PTHR24148:SF73">
    <property type="entry name" value="HET DOMAIN PROTEIN (AFU_ORTHOLOGUE AFUA_8G01020)"/>
    <property type="match status" value="1"/>
</dbReference>
<dbReference type="PANTHER" id="PTHR24148">
    <property type="entry name" value="ANKYRIN REPEAT DOMAIN-CONTAINING PROTEIN 39 HOMOLOG-RELATED"/>
    <property type="match status" value="1"/>
</dbReference>
<organism evidence="2 3">
    <name type="scientific">Cytospora schulzeri</name>
    <dbReference type="NCBI Taxonomy" id="448051"/>
    <lineage>
        <taxon>Eukaryota</taxon>
        <taxon>Fungi</taxon>
        <taxon>Dikarya</taxon>
        <taxon>Ascomycota</taxon>
        <taxon>Pezizomycotina</taxon>
        <taxon>Sordariomycetes</taxon>
        <taxon>Sordariomycetidae</taxon>
        <taxon>Diaporthales</taxon>
        <taxon>Cytosporaceae</taxon>
        <taxon>Cytospora</taxon>
    </lineage>
</organism>
<sequence>MAEDRLYGLSAPEANILPIHYPLRHIGTPQVHEFRLLKIHRDHDRLVTCDLRSYDVHHAPCYRALSYTWKSPFDHETNESQALVDTRAVGDTADREIVEDIVVNGQPVSVGSNLAAGLRAIRDWHNDGGDEFVWADAVCIDQANYQERAYQVAIMDEIFSNADGVFIWLGEEAQDSDMALNLLKVLARHRRDYEVGRARILEMAEDPRVLRQWRALSALMRRRWFERAWVLQETVLARKALFCCGRTTLREGDMLDGFQALWHAGDTLWDKFSQGDSIKLHVPTRNFMNGMTRVRAARLDGKLYSILTVHHRGMSLVATDPRDYVYSKISIANDGHLVKITYREPVDTVYTTFVLDYVRGEKSLDIIHLDARSRTTPGLPSWVPDWKAGFGAASLQPGHEDNPDTTLPYFMASKGEKANNIRFDRDLKALVCTGYIIDTVDGVSRAEEASFMGREPERPVSQSRSSLCAYADGDLEVFEALWRTMTRSRDELDQALEPPAVATLVTSFLDAEGG</sequence>
<name>A0A423X5P0_9PEZI</name>
<dbReference type="OrthoDB" id="2157530at2759"/>
<dbReference type="InterPro" id="IPR010730">
    <property type="entry name" value="HET"/>
</dbReference>
<evidence type="ECO:0000313" key="3">
    <source>
        <dbReference type="Proteomes" id="UP000283895"/>
    </source>
</evidence>
<dbReference type="Proteomes" id="UP000283895">
    <property type="component" value="Unassembled WGS sequence"/>
</dbReference>
<proteinExistence type="predicted"/>
<dbReference type="EMBL" id="LKEA01000002">
    <property type="protein sequence ID" value="ROW11133.1"/>
    <property type="molecule type" value="Genomic_DNA"/>
</dbReference>
<protein>
    <recommendedName>
        <fullName evidence="1">Heterokaryon incompatibility domain-containing protein</fullName>
    </recommendedName>
</protein>
<reference evidence="2 3" key="1">
    <citation type="submission" date="2015-09" db="EMBL/GenBank/DDBJ databases">
        <title>Host preference determinants of Valsa canker pathogens revealed by comparative genomics.</title>
        <authorList>
            <person name="Yin Z."/>
            <person name="Huang L."/>
        </authorList>
    </citation>
    <scope>NUCLEOTIDE SEQUENCE [LARGE SCALE GENOMIC DNA]</scope>
    <source>
        <strain evidence="2 3">03-1</strain>
    </source>
</reference>
<evidence type="ECO:0000259" key="1">
    <source>
        <dbReference type="Pfam" id="PF06985"/>
    </source>
</evidence>
<gene>
    <name evidence="2" type="ORF">VMCG_01383</name>
</gene>
<dbReference type="Pfam" id="PF06985">
    <property type="entry name" value="HET"/>
    <property type="match status" value="1"/>
</dbReference>
<evidence type="ECO:0000313" key="2">
    <source>
        <dbReference type="EMBL" id="ROW11133.1"/>
    </source>
</evidence>
<dbReference type="STRING" id="356882.A0A423X5P0"/>
<feature type="domain" description="Heterokaryon incompatibility" evidence="1">
    <location>
        <begin position="62"/>
        <end position="233"/>
    </location>
</feature>
<dbReference type="InterPro" id="IPR052895">
    <property type="entry name" value="HetReg/Transcr_Mod"/>
</dbReference>
<keyword evidence="3" id="KW-1185">Reference proteome</keyword>